<evidence type="ECO:0000313" key="5">
    <source>
        <dbReference type="Proteomes" id="UP000266183"/>
    </source>
</evidence>
<evidence type="ECO:0000256" key="2">
    <source>
        <dbReference type="SAM" id="SignalP"/>
    </source>
</evidence>
<protein>
    <submittedName>
        <fullName evidence="4">Alpha/beta hydrolase</fullName>
    </submittedName>
</protein>
<dbReference type="Gene3D" id="3.40.50.1820">
    <property type="entry name" value="alpha/beta hydrolase"/>
    <property type="match status" value="1"/>
</dbReference>
<feature type="chain" id="PRO_5017338972" evidence="2">
    <location>
        <begin position="18"/>
        <end position="292"/>
    </location>
</feature>
<feature type="signal peptide" evidence="2">
    <location>
        <begin position="1"/>
        <end position="17"/>
    </location>
</feature>
<dbReference type="PANTHER" id="PTHR48081">
    <property type="entry name" value="AB HYDROLASE SUPERFAMILY PROTEIN C4A8.06C"/>
    <property type="match status" value="1"/>
</dbReference>
<gene>
    <name evidence="4" type="ORF">D4L85_25400</name>
</gene>
<dbReference type="SUPFAM" id="SSF53474">
    <property type="entry name" value="alpha/beta-Hydrolases"/>
    <property type="match status" value="1"/>
</dbReference>
<keyword evidence="1 4" id="KW-0378">Hydrolase</keyword>
<dbReference type="GO" id="GO:0016787">
    <property type="term" value="F:hydrolase activity"/>
    <property type="evidence" value="ECO:0007669"/>
    <property type="project" value="UniProtKB-KW"/>
</dbReference>
<dbReference type="InterPro" id="IPR050300">
    <property type="entry name" value="GDXG_lipolytic_enzyme"/>
</dbReference>
<dbReference type="OrthoDB" id="9794725at2"/>
<dbReference type="Pfam" id="PF20434">
    <property type="entry name" value="BD-FAE"/>
    <property type="match status" value="1"/>
</dbReference>
<sequence length="292" mass="31935">MKKYIFCLMLLSAMANAQQKEIQLYKGSAPGSESWTWKEGINDKNSLKVMTVYNVVHPTLTVLLPDPAVANGTSMIVCPGGGFHFLAINHEGHTVAKALTKMGITVFILKYRTVHIFSDNPFDDMLAAEDPKAWDAEAEPIIPLAIADGREAIAYVRKHATEYKLASDRIGIMGFSAGGMVAASTAFKYTPDNRPDFVAPVYADMAESRQSPLQPDAPPLFLVCATDDDFGFAPHAVSLYNKWYAAKRPVEIHLFGKGGHGFGVGNAANTTYGWIDQFGRWLTTEGLMKAKP</sequence>
<proteinExistence type="predicted"/>
<reference evidence="5" key="1">
    <citation type="submission" date="2018-09" db="EMBL/GenBank/DDBJ databases">
        <title>Chryseolinea sp. KIS68-18 isolated from soil.</title>
        <authorList>
            <person name="Weon H.-Y."/>
            <person name="Kwon S.-W."/>
            <person name="Lee S.A."/>
        </authorList>
    </citation>
    <scope>NUCLEOTIDE SEQUENCE [LARGE SCALE GENOMIC DNA]</scope>
    <source>
        <strain evidence="5">KIS68-18</strain>
    </source>
</reference>
<keyword evidence="2" id="KW-0732">Signal</keyword>
<dbReference type="EMBL" id="CP032382">
    <property type="protein sequence ID" value="AYB33710.1"/>
    <property type="molecule type" value="Genomic_DNA"/>
</dbReference>
<keyword evidence="5" id="KW-1185">Reference proteome</keyword>
<evidence type="ECO:0000256" key="1">
    <source>
        <dbReference type="ARBA" id="ARBA00022801"/>
    </source>
</evidence>
<name>A0A385SVH8_9BACT</name>
<dbReference type="PANTHER" id="PTHR48081:SF6">
    <property type="entry name" value="PEPTIDASE S9 PROLYL OLIGOPEPTIDASE CATALYTIC DOMAIN-CONTAINING PROTEIN"/>
    <property type="match status" value="1"/>
</dbReference>
<dbReference type="KEGG" id="chk:D4L85_25400"/>
<evidence type="ECO:0000313" key="4">
    <source>
        <dbReference type="EMBL" id="AYB33710.1"/>
    </source>
</evidence>
<organism evidence="4 5">
    <name type="scientific">Chryseolinea soli</name>
    <dbReference type="NCBI Taxonomy" id="2321403"/>
    <lineage>
        <taxon>Bacteria</taxon>
        <taxon>Pseudomonadati</taxon>
        <taxon>Bacteroidota</taxon>
        <taxon>Cytophagia</taxon>
        <taxon>Cytophagales</taxon>
        <taxon>Fulvivirgaceae</taxon>
        <taxon>Chryseolinea</taxon>
    </lineage>
</organism>
<feature type="domain" description="BD-FAE-like" evidence="3">
    <location>
        <begin position="140"/>
        <end position="189"/>
    </location>
</feature>
<dbReference type="InterPro" id="IPR029058">
    <property type="entry name" value="AB_hydrolase_fold"/>
</dbReference>
<dbReference type="Proteomes" id="UP000266183">
    <property type="component" value="Chromosome"/>
</dbReference>
<dbReference type="AlphaFoldDB" id="A0A385SVH8"/>
<accession>A0A385SVH8</accession>
<dbReference type="InterPro" id="IPR049492">
    <property type="entry name" value="BD-FAE-like_dom"/>
</dbReference>
<evidence type="ECO:0000259" key="3">
    <source>
        <dbReference type="Pfam" id="PF20434"/>
    </source>
</evidence>